<dbReference type="CDD" id="cd00156">
    <property type="entry name" value="REC"/>
    <property type="match status" value="1"/>
</dbReference>
<dbReference type="Pfam" id="PF00072">
    <property type="entry name" value="Response_reg"/>
    <property type="match status" value="1"/>
</dbReference>
<dbReference type="SUPFAM" id="SSF52172">
    <property type="entry name" value="CheY-like"/>
    <property type="match status" value="1"/>
</dbReference>
<comment type="caution">
    <text evidence="4">The sequence shown here is derived from an EMBL/GenBank/DDBJ whole genome shotgun (WGS) entry which is preliminary data.</text>
</comment>
<dbReference type="InterPro" id="IPR001789">
    <property type="entry name" value="Sig_transdc_resp-reg_receiver"/>
</dbReference>
<feature type="modified residue" description="4-aspartylphosphate" evidence="2">
    <location>
        <position position="54"/>
    </location>
</feature>
<evidence type="ECO:0000313" key="5">
    <source>
        <dbReference type="Proteomes" id="UP000619293"/>
    </source>
</evidence>
<protein>
    <recommendedName>
        <fullName evidence="3">Response regulatory domain-containing protein</fullName>
    </recommendedName>
</protein>
<gene>
    <name evidence="4" type="ORF">Cch02nite_49700</name>
</gene>
<dbReference type="EMBL" id="BONG01000033">
    <property type="protein sequence ID" value="GIF91526.1"/>
    <property type="molecule type" value="Genomic_DNA"/>
</dbReference>
<dbReference type="InterPro" id="IPR011006">
    <property type="entry name" value="CheY-like_superfamily"/>
</dbReference>
<evidence type="ECO:0000259" key="3">
    <source>
        <dbReference type="PROSITE" id="PS50110"/>
    </source>
</evidence>
<dbReference type="Proteomes" id="UP000619293">
    <property type="component" value="Unassembled WGS sequence"/>
</dbReference>
<dbReference type="PROSITE" id="PS50110">
    <property type="entry name" value="RESPONSE_REGULATORY"/>
    <property type="match status" value="1"/>
</dbReference>
<sequence>MSNKVLLVDDNAEFARRAAELVSARTGLETSYATTPEDAIGHVEQHPIAVVVMDQKMPRMSGTDLFAVLYRMNPQLRGIMLSGEADGPEVGLAFKIGYRDHLEKGRISELPDRVLVQYVRYLASNGADRQAAGDIIWPRPWYRRILVTTSIRLLSAIELEPRVLAPDGWVTVLTLQSGEEQVLRYEASRSESRTMEAESQRVLKSVLNVGPKAFADVLSSVLEASATTTLRNTQAISRTTVRSSERTLSLPQPPLQDDPLHVRARHFQQAVVYRKSLLTLEARCRRCPISERIPVVVFEDTGQLATRHCDRLNTGEERIVDTGYITLSEPSTL</sequence>
<dbReference type="PANTHER" id="PTHR44591">
    <property type="entry name" value="STRESS RESPONSE REGULATOR PROTEIN 1"/>
    <property type="match status" value="1"/>
</dbReference>
<reference evidence="4 5" key="1">
    <citation type="submission" date="2021-01" db="EMBL/GenBank/DDBJ databases">
        <title>Whole genome shotgun sequence of Catellatospora chokoriensis NBRC 107358.</title>
        <authorList>
            <person name="Komaki H."/>
            <person name="Tamura T."/>
        </authorList>
    </citation>
    <scope>NUCLEOTIDE SEQUENCE [LARGE SCALE GENOMIC DNA]</scope>
    <source>
        <strain evidence="4 5">NBRC 107358</strain>
    </source>
</reference>
<keyword evidence="1 2" id="KW-0597">Phosphoprotein</keyword>
<organism evidence="4 5">
    <name type="scientific">Catellatospora chokoriensis</name>
    <dbReference type="NCBI Taxonomy" id="310353"/>
    <lineage>
        <taxon>Bacteria</taxon>
        <taxon>Bacillati</taxon>
        <taxon>Actinomycetota</taxon>
        <taxon>Actinomycetes</taxon>
        <taxon>Micromonosporales</taxon>
        <taxon>Micromonosporaceae</taxon>
        <taxon>Catellatospora</taxon>
    </lineage>
</organism>
<evidence type="ECO:0000313" key="4">
    <source>
        <dbReference type="EMBL" id="GIF91526.1"/>
    </source>
</evidence>
<dbReference type="RefSeq" id="WP_191841845.1">
    <property type="nucleotide sequence ID" value="NZ_BAAALB010000016.1"/>
</dbReference>
<dbReference type="GO" id="GO:0000160">
    <property type="term" value="P:phosphorelay signal transduction system"/>
    <property type="evidence" value="ECO:0007669"/>
    <property type="project" value="InterPro"/>
</dbReference>
<evidence type="ECO:0000256" key="2">
    <source>
        <dbReference type="PROSITE-ProRule" id="PRU00169"/>
    </source>
</evidence>
<name>A0A8J3NTB2_9ACTN</name>
<dbReference type="InterPro" id="IPR050595">
    <property type="entry name" value="Bact_response_regulator"/>
</dbReference>
<proteinExistence type="predicted"/>
<dbReference type="PANTHER" id="PTHR44591:SF3">
    <property type="entry name" value="RESPONSE REGULATORY DOMAIN-CONTAINING PROTEIN"/>
    <property type="match status" value="1"/>
</dbReference>
<accession>A0A8J3NTB2</accession>
<dbReference type="SMART" id="SM00448">
    <property type="entry name" value="REC"/>
    <property type="match status" value="1"/>
</dbReference>
<dbReference type="AlphaFoldDB" id="A0A8J3NTB2"/>
<keyword evidence="5" id="KW-1185">Reference proteome</keyword>
<feature type="domain" description="Response regulatory" evidence="3">
    <location>
        <begin position="4"/>
        <end position="119"/>
    </location>
</feature>
<dbReference type="Gene3D" id="3.40.50.2300">
    <property type="match status" value="1"/>
</dbReference>
<evidence type="ECO:0000256" key="1">
    <source>
        <dbReference type="ARBA" id="ARBA00022553"/>
    </source>
</evidence>